<evidence type="ECO:0000313" key="3">
    <source>
        <dbReference type="EMBL" id="TQS41824.1"/>
    </source>
</evidence>
<dbReference type="PANTHER" id="PTHR30408">
    <property type="entry name" value="TYPE-1 RESTRICTION ENZYME ECOKI SPECIFICITY PROTEIN"/>
    <property type="match status" value="1"/>
</dbReference>
<dbReference type="InterPro" id="IPR052021">
    <property type="entry name" value="Type-I_RS_S_subunit"/>
</dbReference>
<dbReference type="GO" id="GO:0003677">
    <property type="term" value="F:DNA binding"/>
    <property type="evidence" value="ECO:0007669"/>
    <property type="project" value="UniProtKB-KW"/>
</dbReference>
<keyword evidence="1" id="KW-0680">Restriction system</keyword>
<dbReference type="EMBL" id="VIRS01000022">
    <property type="protein sequence ID" value="TQS41824.1"/>
    <property type="molecule type" value="Genomic_DNA"/>
</dbReference>
<dbReference type="GO" id="GO:0009307">
    <property type="term" value="P:DNA restriction-modification system"/>
    <property type="evidence" value="ECO:0007669"/>
    <property type="project" value="UniProtKB-KW"/>
</dbReference>
<evidence type="ECO:0000313" key="4">
    <source>
        <dbReference type="Proteomes" id="UP000317982"/>
    </source>
</evidence>
<evidence type="ECO:0008006" key="5">
    <source>
        <dbReference type="Google" id="ProtNLM"/>
    </source>
</evidence>
<dbReference type="OrthoDB" id="3197085at2"/>
<dbReference type="SUPFAM" id="SSF116734">
    <property type="entry name" value="DNA methylase specificity domain"/>
    <property type="match status" value="2"/>
</dbReference>
<sequence>MSDSMNSDPAAGDQKRWVRAPLSRFLALSVRTVAVDPGQDYATVGVLNKGRGLLYREPISGRSTSYKNLNRIGPGLLIYSRLKAFEGAIAVTPNDLPESFASQEFPTFAFTPEADPDFFRILITTSEMWSALQSMSKGMGGRRERVKASDFLSIVMNIPPISLQKRIVGVIGAVDDHIAALDREETAADSAASAMAESMLASSTFVPLKGRICRIEGGRSPQAVDRIPAEHEPGVLKVSAVKPFQFSADESKTLAPGTEMPNAAEVRAGDVLVTRASGTIHRVGAACRVPSDVRSGLYLSDKTLRIVPDDGLDPNFLVVAMALSRVRSQIAIAASGSASMKNISQSKIVNLEIPMPDLAEQRKVAKTILSMRSVGRACRAESHRIRQFRAALLSGLLDRTIDIESAGLGV</sequence>
<dbReference type="AlphaFoldDB" id="A0A545AKH9"/>
<dbReference type="InParanoid" id="A0A545AKH9"/>
<name>A0A545AKH9_9ACTN</name>
<proteinExistence type="predicted"/>
<accession>A0A545AKH9</accession>
<organism evidence="3 4">
    <name type="scientific">Cryptosporangium phraense</name>
    <dbReference type="NCBI Taxonomy" id="2593070"/>
    <lineage>
        <taxon>Bacteria</taxon>
        <taxon>Bacillati</taxon>
        <taxon>Actinomycetota</taxon>
        <taxon>Actinomycetes</taxon>
        <taxon>Cryptosporangiales</taxon>
        <taxon>Cryptosporangiaceae</taxon>
        <taxon>Cryptosporangium</taxon>
    </lineage>
</organism>
<protein>
    <recommendedName>
        <fullName evidence="5">Restriction endonuclease subunit S</fullName>
    </recommendedName>
</protein>
<reference evidence="3 4" key="1">
    <citation type="submission" date="2019-07" db="EMBL/GenBank/DDBJ databases">
        <title>Cryptosporangium phraense sp. nov., isolated from plant litter.</title>
        <authorList>
            <person name="Suriyachadkun C."/>
        </authorList>
    </citation>
    <scope>NUCLEOTIDE SEQUENCE [LARGE SCALE GENOMIC DNA]</scope>
    <source>
        <strain evidence="3 4">A-T 5661</strain>
    </source>
</reference>
<comment type="caution">
    <text evidence="3">The sequence shown here is derived from an EMBL/GenBank/DDBJ whole genome shotgun (WGS) entry which is preliminary data.</text>
</comment>
<dbReference type="InterPro" id="IPR044946">
    <property type="entry name" value="Restrct_endonuc_typeI_TRD_sf"/>
</dbReference>
<evidence type="ECO:0000256" key="2">
    <source>
        <dbReference type="ARBA" id="ARBA00023125"/>
    </source>
</evidence>
<dbReference type="RefSeq" id="WP_142707783.1">
    <property type="nucleotide sequence ID" value="NZ_VIRS01000022.1"/>
</dbReference>
<dbReference type="Proteomes" id="UP000317982">
    <property type="component" value="Unassembled WGS sequence"/>
</dbReference>
<keyword evidence="4" id="KW-1185">Reference proteome</keyword>
<evidence type="ECO:0000256" key="1">
    <source>
        <dbReference type="ARBA" id="ARBA00022747"/>
    </source>
</evidence>
<gene>
    <name evidence="3" type="ORF">FL583_27715</name>
</gene>
<dbReference type="PANTHER" id="PTHR30408:SF12">
    <property type="entry name" value="TYPE I RESTRICTION ENZYME MJAVIII SPECIFICITY SUBUNIT"/>
    <property type="match status" value="1"/>
</dbReference>
<dbReference type="Gene3D" id="3.90.220.20">
    <property type="entry name" value="DNA methylase specificity domains"/>
    <property type="match status" value="2"/>
</dbReference>
<keyword evidence="2" id="KW-0238">DNA-binding</keyword>